<protein>
    <submittedName>
        <fullName evidence="1">Uncharacterized protein</fullName>
    </submittedName>
</protein>
<reference evidence="1 2" key="1">
    <citation type="submission" date="2015-11" db="EMBL/GenBank/DDBJ databases">
        <title>Genomic analysis of 38 Legionella species identifies large and diverse effector repertoires.</title>
        <authorList>
            <person name="Burstein D."/>
            <person name="Amaro F."/>
            <person name="Zusman T."/>
            <person name="Lifshitz Z."/>
            <person name="Cohen O."/>
            <person name="Gilbert J.A."/>
            <person name="Pupko T."/>
            <person name="Shuman H.A."/>
            <person name="Segal G."/>
        </authorList>
    </citation>
    <scope>NUCLEOTIDE SEQUENCE [LARGE SCALE GENOMIC DNA]</scope>
    <source>
        <strain evidence="1 2">ATCC 49655</strain>
    </source>
</reference>
<evidence type="ECO:0000313" key="2">
    <source>
        <dbReference type="Proteomes" id="UP000054600"/>
    </source>
</evidence>
<dbReference type="RefSeq" id="WP_018575775.1">
    <property type="nucleotide sequence ID" value="NZ_KB892381.1"/>
</dbReference>
<dbReference type="PATRIC" id="fig|1122169.6.peg.637"/>
<gene>
    <name evidence="1" type="ORF">Lsha_0555</name>
</gene>
<organism evidence="1 2">
    <name type="scientific">Legionella shakespearei DSM 23087</name>
    <dbReference type="NCBI Taxonomy" id="1122169"/>
    <lineage>
        <taxon>Bacteria</taxon>
        <taxon>Pseudomonadati</taxon>
        <taxon>Pseudomonadota</taxon>
        <taxon>Gammaproteobacteria</taxon>
        <taxon>Legionellales</taxon>
        <taxon>Legionellaceae</taxon>
        <taxon>Legionella</taxon>
    </lineage>
</organism>
<name>A0A0W0Z634_9GAMM</name>
<evidence type="ECO:0000313" key="1">
    <source>
        <dbReference type="EMBL" id="KTD64616.1"/>
    </source>
</evidence>
<comment type="caution">
    <text evidence="1">The sequence shown here is derived from an EMBL/GenBank/DDBJ whole genome shotgun (WGS) entry which is preliminary data.</text>
</comment>
<dbReference type="AlphaFoldDB" id="A0A0W0Z634"/>
<accession>A0A0W0Z634</accession>
<sequence>MFNYNSFFGSFISSLPSSYAMRHLTIVLGVMSAVTATKYKDSCACYANNSICRCWVEWECDAKELCYSVTRSRNDMYELANTNFEIVQRSNLTTDAEKSAYFKSLMDEALESVKEKYKRPKDACTSKSTSPAATLTWGGDDWGFSISTDLSSSMILGLMGAFSQDEQINLEDTQMLSM</sequence>
<proteinExistence type="predicted"/>
<keyword evidence="2" id="KW-1185">Reference proteome</keyword>
<dbReference type="EMBL" id="LNYW01000017">
    <property type="protein sequence ID" value="KTD64616.1"/>
    <property type="molecule type" value="Genomic_DNA"/>
</dbReference>
<dbReference type="Proteomes" id="UP000054600">
    <property type="component" value="Unassembled WGS sequence"/>
</dbReference>